<dbReference type="Proteomes" id="UP000308489">
    <property type="component" value="Chromosome 1"/>
</dbReference>
<evidence type="ECO:0000313" key="2">
    <source>
        <dbReference type="Proteomes" id="UP000308489"/>
    </source>
</evidence>
<dbReference type="OrthoDB" id="1680245at2"/>
<proteinExistence type="predicted"/>
<name>A0A4U9R8I3_HATHI</name>
<dbReference type="KEGG" id="hhw:NCTC503_00652"/>
<organism evidence="1 2">
    <name type="scientific">Hathewaya histolytica</name>
    <name type="common">Clostridium histolyticum</name>
    <dbReference type="NCBI Taxonomy" id="1498"/>
    <lineage>
        <taxon>Bacteria</taxon>
        <taxon>Bacillati</taxon>
        <taxon>Bacillota</taxon>
        <taxon>Clostridia</taxon>
        <taxon>Eubacteriales</taxon>
        <taxon>Clostridiaceae</taxon>
        <taxon>Hathewaya</taxon>
    </lineage>
</organism>
<accession>A0A4U9R8I3</accession>
<gene>
    <name evidence="1" type="ORF">NCTC503_00652</name>
</gene>
<evidence type="ECO:0000313" key="1">
    <source>
        <dbReference type="EMBL" id="VTQ85000.1"/>
    </source>
</evidence>
<sequence length="109" mass="12523">MSYRRVIDNYYCDINNMTELLLKLVNSYRLLVGGADELNKIALASKGDIKKALKRAERAGELIDELLDELDCTVGCYTKYCNVKSKVLKVRIGEREILTEIEETLKFKE</sequence>
<dbReference type="RefSeq" id="WP_138209417.1">
    <property type="nucleotide sequence ID" value="NZ_CBCRUQ010000001.1"/>
</dbReference>
<dbReference type="AlphaFoldDB" id="A0A4U9R8I3"/>
<dbReference type="EMBL" id="LR590481">
    <property type="protein sequence ID" value="VTQ85000.1"/>
    <property type="molecule type" value="Genomic_DNA"/>
</dbReference>
<protein>
    <submittedName>
        <fullName evidence="1">Uncharacterized protein</fullName>
    </submittedName>
</protein>
<reference evidence="1 2" key="1">
    <citation type="submission" date="2019-05" db="EMBL/GenBank/DDBJ databases">
        <authorList>
            <consortium name="Pathogen Informatics"/>
        </authorList>
    </citation>
    <scope>NUCLEOTIDE SEQUENCE [LARGE SCALE GENOMIC DNA]</scope>
    <source>
        <strain evidence="1 2">NCTC503</strain>
    </source>
</reference>
<keyword evidence="2" id="KW-1185">Reference proteome</keyword>